<sequence length="61" mass="6870">MHKLLVGNGFLLAPVVARPGWSGTYGRKIPFPVIPVKHVPGLNRERETMPFNREINSTLLF</sequence>
<organism evidence="1 2">
    <name type="scientific">Candidatus Magnetobacterium bavaricum</name>
    <dbReference type="NCBI Taxonomy" id="29290"/>
    <lineage>
        <taxon>Bacteria</taxon>
        <taxon>Pseudomonadati</taxon>
        <taxon>Nitrospirota</taxon>
        <taxon>Thermodesulfovibrionia</taxon>
        <taxon>Thermodesulfovibrionales</taxon>
        <taxon>Candidatus Magnetobacteriaceae</taxon>
        <taxon>Candidatus Magnetobacterium</taxon>
    </lineage>
</organism>
<proteinExistence type="predicted"/>
<keyword evidence="2" id="KW-1185">Reference proteome</keyword>
<name>A0A0F3GYU3_9BACT</name>
<dbReference type="Proteomes" id="UP000033423">
    <property type="component" value="Unassembled WGS sequence"/>
</dbReference>
<dbReference type="EMBL" id="LACI01000841">
    <property type="protein sequence ID" value="KJU85848.1"/>
    <property type="molecule type" value="Genomic_DNA"/>
</dbReference>
<evidence type="ECO:0000313" key="2">
    <source>
        <dbReference type="Proteomes" id="UP000033423"/>
    </source>
</evidence>
<reference evidence="1 2" key="1">
    <citation type="submission" date="2015-02" db="EMBL/GenBank/DDBJ databases">
        <title>Single-cell genomics of uncultivated deep-branching MTB reveals a conserved set of magnetosome genes.</title>
        <authorList>
            <person name="Kolinko S."/>
            <person name="Richter M."/>
            <person name="Glockner F.O."/>
            <person name="Brachmann A."/>
            <person name="Schuler D."/>
        </authorList>
    </citation>
    <scope>NUCLEOTIDE SEQUENCE [LARGE SCALE GENOMIC DNA]</scope>
    <source>
        <strain evidence="1">TM-1</strain>
    </source>
</reference>
<evidence type="ECO:0000313" key="1">
    <source>
        <dbReference type="EMBL" id="KJU85848.1"/>
    </source>
</evidence>
<comment type="caution">
    <text evidence="1">The sequence shown here is derived from an EMBL/GenBank/DDBJ whole genome shotgun (WGS) entry which is preliminary data.</text>
</comment>
<gene>
    <name evidence="1" type="ORF">MBAV_001958</name>
</gene>
<accession>A0A0F3GYU3</accession>
<dbReference type="AlphaFoldDB" id="A0A0F3GYU3"/>
<protein>
    <submittedName>
        <fullName evidence="1">Uncharacterized protein</fullName>
    </submittedName>
</protein>